<comment type="caution">
    <text evidence="5">The sequence shown here is derived from an EMBL/GenBank/DDBJ whole genome shotgun (WGS) entry which is preliminary data.</text>
</comment>
<name>A0ABQ8GSK6_9PEZI</name>
<dbReference type="InterPro" id="IPR048536">
    <property type="entry name" value="Rrn6_K-rich"/>
</dbReference>
<dbReference type="Pfam" id="PF20639">
    <property type="entry name" value="Rrn6_K-rich"/>
    <property type="match status" value="1"/>
</dbReference>
<dbReference type="Pfam" id="PF10214">
    <property type="entry name" value="Rrn6_beta-prop"/>
    <property type="match status" value="1"/>
</dbReference>
<feature type="region of interest" description="Disordered" evidence="1">
    <location>
        <begin position="756"/>
        <end position="795"/>
    </location>
</feature>
<dbReference type="Proteomes" id="UP000774617">
    <property type="component" value="Unassembled WGS sequence"/>
</dbReference>
<gene>
    <name evidence="5" type="ORF">B0J12DRAFT_642944</name>
</gene>
<evidence type="ECO:0000313" key="6">
    <source>
        <dbReference type="Proteomes" id="UP000774617"/>
    </source>
</evidence>
<dbReference type="EMBL" id="JAGTJR010000002">
    <property type="protein sequence ID" value="KAH7063474.1"/>
    <property type="molecule type" value="Genomic_DNA"/>
</dbReference>
<evidence type="ECO:0000259" key="2">
    <source>
        <dbReference type="Pfam" id="PF10214"/>
    </source>
</evidence>
<feature type="compositionally biased region" description="Low complexity" evidence="1">
    <location>
        <begin position="951"/>
        <end position="972"/>
    </location>
</feature>
<reference evidence="5 6" key="1">
    <citation type="journal article" date="2021" name="Nat. Commun.">
        <title>Genetic determinants of endophytism in the Arabidopsis root mycobiome.</title>
        <authorList>
            <person name="Mesny F."/>
            <person name="Miyauchi S."/>
            <person name="Thiergart T."/>
            <person name="Pickel B."/>
            <person name="Atanasova L."/>
            <person name="Karlsson M."/>
            <person name="Huettel B."/>
            <person name="Barry K.W."/>
            <person name="Haridas S."/>
            <person name="Chen C."/>
            <person name="Bauer D."/>
            <person name="Andreopoulos W."/>
            <person name="Pangilinan J."/>
            <person name="LaButti K."/>
            <person name="Riley R."/>
            <person name="Lipzen A."/>
            <person name="Clum A."/>
            <person name="Drula E."/>
            <person name="Henrissat B."/>
            <person name="Kohler A."/>
            <person name="Grigoriev I.V."/>
            <person name="Martin F.M."/>
            <person name="Hacquard S."/>
        </authorList>
    </citation>
    <scope>NUCLEOTIDE SEQUENCE [LARGE SCALE GENOMIC DNA]</scope>
    <source>
        <strain evidence="5 6">MPI-SDFR-AT-0080</strain>
    </source>
</reference>
<evidence type="ECO:0000259" key="3">
    <source>
        <dbReference type="Pfam" id="PF20639"/>
    </source>
</evidence>
<dbReference type="InterPro" id="IPR048535">
    <property type="entry name" value="RRN6_beta-prop"/>
</dbReference>
<dbReference type="InterPro" id="IPR048537">
    <property type="entry name" value="RRN6_HB"/>
</dbReference>
<dbReference type="Pfam" id="PF20640">
    <property type="entry name" value="Rrn6_HB"/>
    <property type="match status" value="1"/>
</dbReference>
<dbReference type="PANTHER" id="PTHR28221">
    <property type="entry name" value="RNA POLYMERASE I-SPECIFIC TRANSCRIPTION INITIATION FACTOR RRN6"/>
    <property type="match status" value="1"/>
</dbReference>
<dbReference type="PANTHER" id="PTHR28221:SF2">
    <property type="entry name" value="RNA POLYMERASE I-SPECIFIC TRANSCRIPTION INITIATION FACTOR RRN6"/>
    <property type="match status" value="1"/>
</dbReference>
<sequence>MTDPGVEDLHYGHFGQAIYDVDNKTWAFKRVPGIRRVFHPLGRLHTEIPATASESSFSVSPATRLDAQQKHLLSLNPELRAAASLLGRAAQVSDAVNAVASNFDPLAGDLLACGRAGDVDNKGSKGTVRIAALPAGPAGDALRLVRLDMEQHGWSSDKSVWLRVPSLQHGDVGWWAGSGAPILQICCACQDDERSTFLAVRTARSVHLFQPLYHRVPVPPKDSSSPRLFPPSRLEASLLESLNLPSDSPGFADVAFNPWYQRQFATLDQEGNWNVYDIEGRRWKGQSGHSTILTKHGCFEFPLDASDIQAGTLAGPYDGWGRVLWASDVSTILVCNRRAIQFVDFQDRSVFLTPSSLRLAHSTSWILDVRRDPRESSHILVLTSTHLLVLRAPNLKKYDQGKKIDADILLSWRHFLNEEDLTMQLFPFVDGEDIVVLLRSKCIQGFIAFRYRRHVDLDLLVSVSDPAWLFRSIEPGAVRGIHMDALEFGQDSRAAISGPGYGYMERGVQFFSVHVLSQSLEASRVLAFVSNDVPGQLAERQASVECPSQIRNSNTRSSTRVLDDSFVVPDDAEELEGEPRQHHWRRRRAARRSVRPFRRDYSRIYEVIGELNKLSKEDALDVIAELRTDIASIDADEGSQDTLHHLASLDYRLDVSDIDKTSAAFSELVTTTFKQDGEEAFLAIKPIQLASLHEDVAFEDGYPSVSLTYEKVLRWAIARLPAETTARKRLETERLARCTAVKLCLASVQLARQESQQGAEPVEESQLMDESGLASPLASRSDPKGSARRSSLGLELFQPESSQMPGYALPTPEHTPSLASEATFASGISTHTDTSFINRLSRYGVQLTSGHNKVRDLPPIGKQVLSRWRIGEEYRTNRDENNYIWDKGRRKASLHDPNLSAKEREKLLKQAEKKAKRQRRETELFQQSQQSVSQTPRLTVVSQPAAPPALPRSSPVRGFAPQSSQVGPSSSQLVTSTQVERGTHGGRPKKKRRRTEGF</sequence>
<evidence type="ECO:0000256" key="1">
    <source>
        <dbReference type="SAM" id="MobiDB-lite"/>
    </source>
</evidence>
<proteinExistence type="predicted"/>
<dbReference type="InterPro" id="IPR019350">
    <property type="entry name" value="RNA_pol_I-sp_TIF_RRN6-like"/>
</dbReference>
<evidence type="ECO:0000313" key="5">
    <source>
        <dbReference type="EMBL" id="KAH7063474.1"/>
    </source>
</evidence>
<feature type="domain" description="RRN6 helical bundle" evidence="4">
    <location>
        <begin position="562"/>
        <end position="748"/>
    </location>
</feature>
<protein>
    <submittedName>
        <fullName evidence="5">RNA polymerase I-specific transcription initiation factor RRN6-like protein</fullName>
    </submittedName>
</protein>
<feature type="compositionally biased region" description="Polar residues" evidence="1">
    <location>
        <begin position="924"/>
        <end position="941"/>
    </location>
</feature>
<keyword evidence="6" id="KW-1185">Reference proteome</keyword>
<feature type="compositionally biased region" description="Basic residues" evidence="1">
    <location>
        <begin position="984"/>
        <end position="998"/>
    </location>
</feature>
<evidence type="ECO:0000259" key="4">
    <source>
        <dbReference type="Pfam" id="PF20640"/>
    </source>
</evidence>
<feature type="domain" description="RRN6 K-rich C-terminal" evidence="3">
    <location>
        <begin position="862"/>
        <end position="998"/>
    </location>
</feature>
<organism evidence="5 6">
    <name type="scientific">Macrophomina phaseolina</name>
    <dbReference type="NCBI Taxonomy" id="35725"/>
    <lineage>
        <taxon>Eukaryota</taxon>
        <taxon>Fungi</taxon>
        <taxon>Dikarya</taxon>
        <taxon>Ascomycota</taxon>
        <taxon>Pezizomycotina</taxon>
        <taxon>Dothideomycetes</taxon>
        <taxon>Dothideomycetes incertae sedis</taxon>
        <taxon>Botryosphaeriales</taxon>
        <taxon>Botryosphaeriaceae</taxon>
        <taxon>Macrophomina</taxon>
    </lineage>
</organism>
<accession>A0ABQ8GSK6</accession>
<feature type="region of interest" description="Disordered" evidence="1">
    <location>
        <begin position="909"/>
        <end position="998"/>
    </location>
</feature>
<feature type="domain" description="RRN6 beta-propeller" evidence="2">
    <location>
        <begin position="104"/>
        <end position="467"/>
    </location>
</feature>